<keyword evidence="3" id="KW-1185">Reference proteome</keyword>
<dbReference type="OrthoDB" id="446368at2759"/>
<evidence type="ECO:0000313" key="2">
    <source>
        <dbReference type="EMBL" id="RZF42801.1"/>
    </source>
</evidence>
<dbReference type="AlphaFoldDB" id="A0A482XBZ0"/>
<dbReference type="EMBL" id="QKKF02014026">
    <property type="protein sequence ID" value="RZF42801.1"/>
    <property type="molecule type" value="Genomic_DNA"/>
</dbReference>
<organism evidence="2 3">
    <name type="scientific">Laodelphax striatellus</name>
    <name type="common">Small brown planthopper</name>
    <name type="synonym">Delphax striatella</name>
    <dbReference type="NCBI Taxonomy" id="195883"/>
    <lineage>
        <taxon>Eukaryota</taxon>
        <taxon>Metazoa</taxon>
        <taxon>Ecdysozoa</taxon>
        <taxon>Arthropoda</taxon>
        <taxon>Hexapoda</taxon>
        <taxon>Insecta</taxon>
        <taxon>Pterygota</taxon>
        <taxon>Neoptera</taxon>
        <taxon>Paraneoptera</taxon>
        <taxon>Hemiptera</taxon>
        <taxon>Auchenorrhyncha</taxon>
        <taxon>Fulgoroidea</taxon>
        <taxon>Delphacidae</taxon>
        <taxon>Criomorphinae</taxon>
        <taxon>Laodelphax</taxon>
    </lineage>
</organism>
<accession>A0A482XBZ0</accession>
<dbReference type="Proteomes" id="UP000291343">
    <property type="component" value="Unassembled WGS sequence"/>
</dbReference>
<protein>
    <submittedName>
        <fullName evidence="2">Uncharacterized protein</fullName>
    </submittedName>
</protein>
<evidence type="ECO:0000256" key="1">
    <source>
        <dbReference type="SAM" id="SignalP"/>
    </source>
</evidence>
<feature type="signal peptide" evidence="1">
    <location>
        <begin position="1"/>
        <end position="17"/>
    </location>
</feature>
<reference evidence="2 3" key="1">
    <citation type="journal article" date="2017" name="Gigascience">
        <title>Genome sequence of the small brown planthopper, Laodelphax striatellus.</title>
        <authorList>
            <person name="Zhu J."/>
            <person name="Jiang F."/>
            <person name="Wang X."/>
            <person name="Yang P."/>
            <person name="Bao Y."/>
            <person name="Zhao W."/>
            <person name="Wang W."/>
            <person name="Lu H."/>
            <person name="Wang Q."/>
            <person name="Cui N."/>
            <person name="Li J."/>
            <person name="Chen X."/>
            <person name="Luo L."/>
            <person name="Yu J."/>
            <person name="Kang L."/>
            <person name="Cui F."/>
        </authorList>
    </citation>
    <scope>NUCLEOTIDE SEQUENCE [LARGE SCALE GENOMIC DNA]</scope>
    <source>
        <strain evidence="2">Lst14</strain>
    </source>
</reference>
<dbReference type="InParanoid" id="A0A482XBZ0"/>
<gene>
    <name evidence="2" type="ORF">LSTR_LSTR014919</name>
</gene>
<sequence>MGSALFLSAVMTAFVLRDHPDREEDSKSGASLLQVLRIPEIFGTQPVLLHLNEYRIPLGHS</sequence>
<feature type="chain" id="PRO_5019771194" evidence="1">
    <location>
        <begin position="18"/>
        <end position="61"/>
    </location>
</feature>
<comment type="caution">
    <text evidence="2">The sequence shown here is derived from an EMBL/GenBank/DDBJ whole genome shotgun (WGS) entry which is preliminary data.</text>
</comment>
<keyword evidence="1" id="KW-0732">Signal</keyword>
<name>A0A482XBZ0_LAOST</name>
<evidence type="ECO:0000313" key="3">
    <source>
        <dbReference type="Proteomes" id="UP000291343"/>
    </source>
</evidence>
<proteinExistence type="predicted"/>